<dbReference type="EMBL" id="CAEY01000525">
    <property type="status" value="NOT_ANNOTATED_CDS"/>
    <property type="molecule type" value="Genomic_DNA"/>
</dbReference>
<evidence type="ECO:0000256" key="1">
    <source>
        <dbReference type="SAM" id="SignalP"/>
    </source>
</evidence>
<feature type="chain" id="PRO_5004591835" description="Vitelline membrane outer layer protein 1 homolog" evidence="1">
    <location>
        <begin position="21"/>
        <end position="339"/>
    </location>
</feature>
<dbReference type="SUPFAM" id="SSF51092">
    <property type="entry name" value="Vitelline membrane outer protein-I (VMO-I)"/>
    <property type="match status" value="1"/>
</dbReference>
<evidence type="ECO:0008006" key="4">
    <source>
        <dbReference type="Google" id="ProtNLM"/>
    </source>
</evidence>
<dbReference type="InterPro" id="IPR036706">
    <property type="entry name" value="VOMI_sf"/>
</dbReference>
<reference evidence="3" key="1">
    <citation type="submission" date="2011-08" db="EMBL/GenBank/DDBJ databases">
        <authorList>
            <person name="Rombauts S."/>
        </authorList>
    </citation>
    <scope>NUCLEOTIDE SEQUENCE</scope>
    <source>
        <strain evidence="3">London</strain>
    </source>
</reference>
<name>T1KTG6_TETUR</name>
<dbReference type="Gene3D" id="2.100.10.20">
    <property type="entry name" value="Vitelline membrane outer layer protein I (VOMI)"/>
    <property type="match status" value="1"/>
</dbReference>
<dbReference type="OMA" id="TFHESVT"/>
<keyword evidence="3" id="KW-1185">Reference proteome</keyword>
<accession>T1KTG6</accession>
<dbReference type="Proteomes" id="UP000015104">
    <property type="component" value="Unassembled WGS sequence"/>
</dbReference>
<feature type="signal peptide" evidence="1">
    <location>
        <begin position="1"/>
        <end position="20"/>
    </location>
</feature>
<keyword evidence="1" id="KW-0732">Signal</keyword>
<dbReference type="KEGG" id="tut:107366959"/>
<proteinExistence type="predicted"/>
<dbReference type="PANTHER" id="PTHR18841:SF0">
    <property type="entry name" value="VITELLINE MEMBRANE OUTER LAYER 1 HOMOLOG A-RELATED"/>
    <property type="match status" value="1"/>
</dbReference>
<protein>
    <recommendedName>
        <fullName evidence="4">Vitelline membrane outer layer protein 1 homolog</fullName>
    </recommendedName>
</protein>
<evidence type="ECO:0000313" key="2">
    <source>
        <dbReference type="EnsemblMetazoa" id="tetur20g03160.1"/>
    </source>
</evidence>
<dbReference type="InterPro" id="IPR005515">
    <property type="entry name" value="VOMI"/>
</dbReference>
<dbReference type="STRING" id="32264.T1KTG6"/>
<evidence type="ECO:0000313" key="3">
    <source>
        <dbReference type="Proteomes" id="UP000015104"/>
    </source>
</evidence>
<gene>
    <name evidence="2" type="primary">107366959</name>
</gene>
<dbReference type="GO" id="GO:0005615">
    <property type="term" value="C:extracellular space"/>
    <property type="evidence" value="ECO:0007669"/>
    <property type="project" value="TreeGrafter"/>
</dbReference>
<dbReference type="OrthoDB" id="6329319at2759"/>
<dbReference type="AlphaFoldDB" id="T1KTG6"/>
<sequence length="339" mass="38520">MYMSLTSLVFIIQCFLICSAEHIIHTPRYSDFGTWGNWEYCPSGQFVNGFQLQVEAPRGEFGDDTALNSIRFFCGPVGGFFNHSNFITSRQGYWGSWGQVYACVDNSTAIGIQLRVEKSQGILDDTGANNLRMVCSDRLVHEGDGTIWGKWLTKSLCPRRTALCGLRTLVESWDRSDVLDNDDTALNNADIACCDVPSPAKSCTPKERWEFVAHCDNTVGTETKECEFESKDDTPNYWTDVTRISKTYKDLGMRIEDDYVDLIKTFHEKLGKSKRTGFDWKAFGGSLMSKKAHLKLKAPPGEKQYLYRLLAKCGIYHINSEYFKIFDEELDPSLTSFDY</sequence>
<reference evidence="2" key="2">
    <citation type="submission" date="2015-06" db="UniProtKB">
        <authorList>
            <consortium name="EnsemblMetazoa"/>
        </authorList>
    </citation>
    <scope>IDENTIFICATION</scope>
</reference>
<dbReference type="CDD" id="cd00220">
    <property type="entry name" value="VMO-I"/>
    <property type="match status" value="1"/>
</dbReference>
<dbReference type="HOGENOM" id="CLU_819721_0_0_1"/>
<dbReference type="Pfam" id="PF03762">
    <property type="entry name" value="VOMI"/>
    <property type="match status" value="1"/>
</dbReference>
<organism evidence="2 3">
    <name type="scientific">Tetranychus urticae</name>
    <name type="common">Two-spotted spider mite</name>
    <dbReference type="NCBI Taxonomy" id="32264"/>
    <lineage>
        <taxon>Eukaryota</taxon>
        <taxon>Metazoa</taxon>
        <taxon>Ecdysozoa</taxon>
        <taxon>Arthropoda</taxon>
        <taxon>Chelicerata</taxon>
        <taxon>Arachnida</taxon>
        <taxon>Acari</taxon>
        <taxon>Acariformes</taxon>
        <taxon>Trombidiformes</taxon>
        <taxon>Prostigmata</taxon>
        <taxon>Eleutherengona</taxon>
        <taxon>Raphignathae</taxon>
        <taxon>Tetranychoidea</taxon>
        <taxon>Tetranychidae</taxon>
        <taxon>Tetranychus</taxon>
    </lineage>
</organism>
<dbReference type="PANTHER" id="PTHR18841">
    <property type="entry name" value="VITELLINE MEMBRANE OUTER LAYER PROTEIN I-RELATED"/>
    <property type="match status" value="1"/>
</dbReference>
<dbReference type="eggNOG" id="ENOG502S24T">
    <property type="taxonomic scope" value="Eukaryota"/>
</dbReference>
<dbReference type="EnsemblMetazoa" id="tetur20g03160.1">
    <property type="protein sequence ID" value="tetur20g03160.1"/>
    <property type="gene ID" value="tetur20g03160"/>
</dbReference>